<keyword evidence="1" id="KW-0812">Transmembrane</keyword>
<evidence type="ECO:0000256" key="1">
    <source>
        <dbReference type="SAM" id="Phobius"/>
    </source>
</evidence>
<keyword evidence="3" id="KW-1185">Reference proteome</keyword>
<comment type="caution">
    <text evidence="2">The sequence shown here is derived from an EMBL/GenBank/DDBJ whole genome shotgun (WGS) entry which is preliminary data.</text>
</comment>
<dbReference type="Proteomes" id="UP000648257">
    <property type="component" value="Unassembled WGS sequence"/>
</dbReference>
<accession>A0ABR6X534</accession>
<proteinExistence type="predicted"/>
<evidence type="ECO:0008006" key="4">
    <source>
        <dbReference type="Google" id="ProtNLM"/>
    </source>
</evidence>
<sequence>MIGFLIWIVLFVLCWPLALIALLMYPIIWLLTLPFRLIGISVEAIFELLRAILFLPARILGGKPR</sequence>
<dbReference type="RefSeq" id="WP_186922562.1">
    <property type="nucleotide sequence ID" value="NZ_JACOFW010000007.1"/>
</dbReference>
<protein>
    <recommendedName>
        <fullName evidence="4">Transmembrane protein</fullName>
    </recommendedName>
</protein>
<evidence type="ECO:0000313" key="2">
    <source>
        <dbReference type="EMBL" id="MBC3807481.1"/>
    </source>
</evidence>
<name>A0ABR6X534_9BURK</name>
<reference evidence="2 3" key="1">
    <citation type="submission" date="2020-08" db="EMBL/GenBank/DDBJ databases">
        <title>Novel species isolated from subtropical streams in China.</title>
        <authorList>
            <person name="Lu H."/>
        </authorList>
    </citation>
    <scope>NUCLEOTIDE SEQUENCE [LARGE SCALE GENOMIC DNA]</scope>
    <source>
        <strain evidence="2 3">KACC 16656</strain>
    </source>
</reference>
<evidence type="ECO:0000313" key="3">
    <source>
        <dbReference type="Proteomes" id="UP000648257"/>
    </source>
</evidence>
<keyword evidence="1" id="KW-0472">Membrane</keyword>
<keyword evidence="1" id="KW-1133">Transmembrane helix</keyword>
<gene>
    <name evidence="2" type="ORF">H8K52_09005</name>
</gene>
<dbReference type="EMBL" id="JACOFW010000007">
    <property type="protein sequence ID" value="MBC3807481.1"/>
    <property type="molecule type" value="Genomic_DNA"/>
</dbReference>
<organism evidence="2 3">
    <name type="scientific">Undibacterium seohonense</name>
    <dbReference type="NCBI Taxonomy" id="1344950"/>
    <lineage>
        <taxon>Bacteria</taxon>
        <taxon>Pseudomonadati</taxon>
        <taxon>Pseudomonadota</taxon>
        <taxon>Betaproteobacteria</taxon>
        <taxon>Burkholderiales</taxon>
        <taxon>Oxalobacteraceae</taxon>
        <taxon>Undibacterium</taxon>
    </lineage>
</organism>
<feature type="transmembrane region" description="Helical" evidence="1">
    <location>
        <begin position="7"/>
        <end position="31"/>
    </location>
</feature>